<evidence type="ECO:0000256" key="1">
    <source>
        <dbReference type="ARBA" id="ARBA00004173"/>
    </source>
</evidence>
<comment type="similarity">
    <text evidence="2">Belongs to the misato family.</text>
</comment>
<gene>
    <name evidence="6" type="ORF">KPH14_002572</name>
</gene>
<keyword evidence="3" id="KW-0496">Mitochondrion</keyword>
<dbReference type="InterPro" id="IPR029209">
    <property type="entry name" value="DML1/Misato_tubulin"/>
</dbReference>
<keyword evidence="7" id="KW-1185">Reference proteome</keyword>
<dbReference type="CDD" id="cd06060">
    <property type="entry name" value="misato"/>
    <property type="match status" value="1"/>
</dbReference>
<feature type="domain" description="DML1/Misato tubulin" evidence="5">
    <location>
        <begin position="132"/>
        <end position="314"/>
    </location>
</feature>
<evidence type="ECO:0000256" key="3">
    <source>
        <dbReference type="ARBA" id="ARBA00023128"/>
    </source>
</evidence>
<name>A0AAD9R975_9HYME</name>
<dbReference type="PANTHER" id="PTHR13391">
    <property type="entry name" value="MITOCHONDRIAL DISTRIBUTION REGULATOR MISATO"/>
    <property type="match status" value="1"/>
</dbReference>
<evidence type="ECO:0000259" key="4">
    <source>
        <dbReference type="Pfam" id="PF10644"/>
    </source>
</evidence>
<dbReference type="Gene3D" id="3.40.50.1440">
    <property type="entry name" value="Tubulin/FtsZ, GTPase domain"/>
    <property type="match status" value="1"/>
</dbReference>
<dbReference type="GO" id="GO:0007005">
    <property type="term" value="P:mitochondrion organization"/>
    <property type="evidence" value="ECO:0007669"/>
    <property type="project" value="InterPro"/>
</dbReference>
<dbReference type="AlphaFoldDB" id="A0AAD9R975"/>
<reference evidence="6" key="2">
    <citation type="journal article" date="2023" name="Commun. Biol.">
        <title>Intrasexual cuticular hydrocarbon dimorphism in a wasp sheds light on hydrocarbon biosynthesis genes in Hymenoptera.</title>
        <authorList>
            <person name="Moris V.C."/>
            <person name="Podsiadlowski L."/>
            <person name="Martin S."/>
            <person name="Oeyen J.P."/>
            <person name="Donath A."/>
            <person name="Petersen M."/>
            <person name="Wilbrandt J."/>
            <person name="Misof B."/>
            <person name="Liedtke D."/>
            <person name="Thamm M."/>
            <person name="Scheiner R."/>
            <person name="Schmitt T."/>
            <person name="Niehuis O."/>
        </authorList>
    </citation>
    <scope>NUCLEOTIDE SEQUENCE</scope>
    <source>
        <strain evidence="6">GBR_01_08_01A</strain>
    </source>
</reference>
<dbReference type="InterPro" id="IPR036525">
    <property type="entry name" value="Tubulin/FtsZ_GTPase_sf"/>
</dbReference>
<reference evidence="6" key="1">
    <citation type="submission" date="2021-08" db="EMBL/GenBank/DDBJ databases">
        <authorList>
            <person name="Misof B."/>
            <person name="Oliver O."/>
            <person name="Podsiadlowski L."/>
            <person name="Donath A."/>
            <person name="Peters R."/>
            <person name="Mayer C."/>
            <person name="Rust J."/>
            <person name="Gunkel S."/>
            <person name="Lesny P."/>
            <person name="Martin S."/>
            <person name="Oeyen J.P."/>
            <person name="Petersen M."/>
            <person name="Panagiotis P."/>
            <person name="Wilbrandt J."/>
            <person name="Tanja T."/>
        </authorList>
    </citation>
    <scope>NUCLEOTIDE SEQUENCE</scope>
    <source>
        <strain evidence="6">GBR_01_08_01A</strain>
        <tissue evidence="6">Thorax + abdomen</tissue>
    </source>
</reference>
<dbReference type="InterPro" id="IPR019605">
    <property type="entry name" value="Misato_II_tubulin-like"/>
</dbReference>
<comment type="subcellular location">
    <subcellularLocation>
        <location evidence="1">Mitochondrion</location>
    </subcellularLocation>
</comment>
<accession>A0AAD9R975</accession>
<evidence type="ECO:0008006" key="8">
    <source>
        <dbReference type="Google" id="ProtNLM"/>
    </source>
</evidence>
<evidence type="ECO:0000313" key="7">
    <source>
        <dbReference type="Proteomes" id="UP001258017"/>
    </source>
</evidence>
<dbReference type="Pfam" id="PF14881">
    <property type="entry name" value="Tubulin_3"/>
    <property type="match status" value="1"/>
</dbReference>
<evidence type="ECO:0000256" key="2">
    <source>
        <dbReference type="ARBA" id="ARBA00008507"/>
    </source>
</evidence>
<dbReference type="InterPro" id="IPR049942">
    <property type="entry name" value="DML1/Misato"/>
</dbReference>
<protein>
    <recommendedName>
        <fullName evidence="8">Protein misato</fullName>
    </recommendedName>
</protein>
<feature type="domain" description="Misato Segment II tubulin-like" evidence="4">
    <location>
        <begin position="4"/>
        <end position="118"/>
    </location>
</feature>
<evidence type="ECO:0000259" key="5">
    <source>
        <dbReference type="Pfam" id="PF14881"/>
    </source>
</evidence>
<dbReference type="GO" id="GO:0005739">
    <property type="term" value="C:mitochondrion"/>
    <property type="evidence" value="ECO:0007669"/>
    <property type="project" value="UniProtKB-SubCell"/>
</dbReference>
<dbReference type="PANTHER" id="PTHR13391:SF0">
    <property type="entry name" value="PROTEIN MISATO HOMOLOG 1"/>
    <property type="match status" value="1"/>
</dbReference>
<proteinExistence type="inferred from homology"/>
<comment type="caution">
    <text evidence="6">The sequence shown here is derived from an EMBL/GenBank/DDBJ whole genome shotgun (WGS) entry which is preliminary data.</text>
</comment>
<dbReference type="Proteomes" id="UP001258017">
    <property type="component" value="Unassembled WGS sequence"/>
</dbReference>
<evidence type="ECO:0000313" key="6">
    <source>
        <dbReference type="EMBL" id="KAK2575170.1"/>
    </source>
</evidence>
<dbReference type="SUPFAM" id="SSF52490">
    <property type="entry name" value="Tubulin nucleotide-binding domain-like"/>
    <property type="match status" value="1"/>
</dbReference>
<dbReference type="EMBL" id="JAIFRP010004513">
    <property type="protein sequence ID" value="KAK2575170.1"/>
    <property type="molecule type" value="Genomic_DNA"/>
</dbReference>
<dbReference type="Pfam" id="PF10644">
    <property type="entry name" value="Misat_Tub_SegII"/>
    <property type="match status" value="1"/>
</dbReference>
<sequence>MTTREILTIQLGHYSNFVGTHWWNIQETNFSYDPENPSEINHDVLYREGENFKKQTTFTPRLLVVDLKGTLGYLKESGSLYDVPQFEQVPSLLWDEENTEINKEEASAKPPFIESLDKPVEEAESQSFDFEKSVDTWVDYLIPRFHSRTVNIVGEYKHNCNNQPFNIYTYGKNLWNTKQFSDDFTDRIRAYVEECNSLQGFQVLLDSVDGFAGLGVSCIEHLRDEYGKSIIAFPCIDGQNSESSVSDVVKVVNTALCWQHIGEYASLFSPLSCGEVGWPKIGNPRKFDHLTYDLELKYHSSSILATALDTLSLRYRRKEYPNVDLADLCADLNKHGRKAVATSLSLPFPMTVKRDLIDVLDDFEGPLWTSLTPSCDIPMDKNMQSIVLRGISEERLKRPINEANKQSSKAAYKCSTVHEMMTLYLACACHASATYLSTITSALKIKQPYPKIFNNNVTQEGDIAGWPVGTEVKSVPVMAGLHSTNSLGSMYESLHNEVRKIRSIKRFHAALDSGLEEDEFTDCLNHLLDCKETYEDHYI</sequence>
<organism evidence="6 7">
    <name type="scientific">Odynerus spinipes</name>
    <dbReference type="NCBI Taxonomy" id="1348599"/>
    <lineage>
        <taxon>Eukaryota</taxon>
        <taxon>Metazoa</taxon>
        <taxon>Ecdysozoa</taxon>
        <taxon>Arthropoda</taxon>
        <taxon>Hexapoda</taxon>
        <taxon>Insecta</taxon>
        <taxon>Pterygota</taxon>
        <taxon>Neoptera</taxon>
        <taxon>Endopterygota</taxon>
        <taxon>Hymenoptera</taxon>
        <taxon>Apocrita</taxon>
        <taxon>Aculeata</taxon>
        <taxon>Vespoidea</taxon>
        <taxon>Vespidae</taxon>
        <taxon>Eumeninae</taxon>
        <taxon>Odynerus</taxon>
    </lineage>
</organism>